<dbReference type="AlphaFoldDB" id="A0A644Y1G6"/>
<feature type="compositionally biased region" description="Basic residues" evidence="1">
    <location>
        <begin position="73"/>
        <end position="82"/>
    </location>
</feature>
<feature type="region of interest" description="Disordered" evidence="1">
    <location>
        <begin position="60"/>
        <end position="82"/>
    </location>
</feature>
<name>A0A644Y1G6_9ZZZZ</name>
<accession>A0A644Y1G6</accession>
<dbReference type="Gene3D" id="1.20.120.520">
    <property type="entry name" value="nmb1532 protein domain like"/>
    <property type="match status" value="1"/>
</dbReference>
<evidence type="ECO:0008006" key="3">
    <source>
        <dbReference type="Google" id="ProtNLM"/>
    </source>
</evidence>
<organism evidence="2">
    <name type="scientific">bioreactor metagenome</name>
    <dbReference type="NCBI Taxonomy" id="1076179"/>
    <lineage>
        <taxon>unclassified sequences</taxon>
        <taxon>metagenomes</taxon>
        <taxon>ecological metagenomes</taxon>
    </lineage>
</organism>
<reference evidence="2" key="1">
    <citation type="submission" date="2019-08" db="EMBL/GenBank/DDBJ databases">
        <authorList>
            <person name="Kucharzyk K."/>
            <person name="Murdoch R.W."/>
            <person name="Higgins S."/>
            <person name="Loffler F."/>
        </authorList>
    </citation>
    <scope>NUCLEOTIDE SEQUENCE</scope>
</reference>
<sequence length="82" mass="9564">MHQHWRHVVRRALLALADGEQQAFTAAQEIDFDVFQQRYERHLKMEDELAYPAARQVVGDAEQRSMGEEMAARRRTSPTRPA</sequence>
<feature type="compositionally biased region" description="Basic and acidic residues" evidence="1">
    <location>
        <begin position="61"/>
        <end position="72"/>
    </location>
</feature>
<evidence type="ECO:0000256" key="1">
    <source>
        <dbReference type="SAM" id="MobiDB-lite"/>
    </source>
</evidence>
<gene>
    <name evidence="2" type="ORF">SDC9_66802</name>
</gene>
<proteinExistence type="predicted"/>
<evidence type="ECO:0000313" key="2">
    <source>
        <dbReference type="EMBL" id="MPM20373.1"/>
    </source>
</evidence>
<protein>
    <recommendedName>
        <fullName evidence="3">Hemerythrin-like domain-containing protein</fullName>
    </recommendedName>
</protein>
<dbReference type="EMBL" id="VSSQ01003367">
    <property type="protein sequence ID" value="MPM20373.1"/>
    <property type="molecule type" value="Genomic_DNA"/>
</dbReference>
<comment type="caution">
    <text evidence="2">The sequence shown here is derived from an EMBL/GenBank/DDBJ whole genome shotgun (WGS) entry which is preliminary data.</text>
</comment>